<evidence type="ECO:0000256" key="14">
    <source>
        <dbReference type="PIRSR" id="PIRSR000130-1"/>
    </source>
</evidence>
<dbReference type="InterPro" id="IPR000644">
    <property type="entry name" value="CBS_dom"/>
</dbReference>
<dbReference type="EC" id="1.1.1.205" evidence="13 20"/>
<keyword evidence="4 13" id="KW-0479">Metal-binding</keyword>
<evidence type="ECO:0000256" key="18">
    <source>
        <dbReference type="PROSITE-ProRule" id="PRU00703"/>
    </source>
</evidence>
<feature type="binding site" evidence="13 15">
    <location>
        <begin position="333"/>
        <end position="335"/>
    </location>
    <ligand>
        <name>IMP</name>
        <dbReference type="ChEBI" id="CHEBI:58053"/>
    </ligand>
</feature>
<feature type="active site" description="Thioimidate intermediate" evidence="13 14">
    <location>
        <position position="300"/>
    </location>
</feature>
<dbReference type="AlphaFoldDB" id="C8PK42"/>
<dbReference type="EMBL" id="ACYG01000027">
    <property type="protein sequence ID" value="EEV17297.1"/>
    <property type="molecule type" value="Genomic_DNA"/>
</dbReference>
<dbReference type="SUPFAM" id="SSF51412">
    <property type="entry name" value="Inosine monophosphate dehydrogenase (IMPDH)"/>
    <property type="match status" value="1"/>
</dbReference>
<reference evidence="22 23" key="1">
    <citation type="submission" date="2009-07" db="EMBL/GenBank/DDBJ databases">
        <authorList>
            <person name="Madupu R."/>
            <person name="Sebastian Y."/>
            <person name="Durkin A.S."/>
            <person name="Torralba M."/>
            <person name="Methe B."/>
            <person name="Sutton G.G."/>
            <person name="Strausberg R.L."/>
            <person name="Nelson K.E."/>
        </authorList>
    </citation>
    <scope>NUCLEOTIDE SEQUENCE [LARGE SCALE GENOMIC DNA]</scope>
    <source>
        <strain evidence="22 23">RM3268</strain>
    </source>
</reference>
<evidence type="ECO:0000256" key="17">
    <source>
        <dbReference type="PIRSR" id="PIRSR000130-4"/>
    </source>
</evidence>
<feature type="binding site" evidence="13">
    <location>
        <position position="466"/>
    </location>
    <ligand>
        <name>K(+)</name>
        <dbReference type="ChEBI" id="CHEBI:29103"/>
        <note>ligand shared between two tetrameric partners</note>
    </ligand>
</feature>
<evidence type="ECO:0000256" key="4">
    <source>
        <dbReference type="ARBA" id="ARBA00022723"/>
    </source>
</evidence>
<keyword evidence="6 13" id="KW-0332">GMP biosynthesis</keyword>
<dbReference type="NCBIfam" id="TIGR01302">
    <property type="entry name" value="IMP_dehydrog"/>
    <property type="match status" value="1"/>
</dbReference>
<dbReference type="OrthoDB" id="9805398at2"/>
<dbReference type="PROSITE" id="PS51371">
    <property type="entry name" value="CBS"/>
    <property type="match status" value="2"/>
</dbReference>
<evidence type="ECO:0000256" key="11">
    <source>
        <dbReference type="ARBA" id="ARBA00023122"/>
    </source>
</evidence>
<keyword evidence="7 13" id="KW-0658">Purine biosynthesis</keyword>
<evidence type="ECO:0000256" key="9">
    <source>
        <dbReference type="ARBA" id="ARBA00023002"/>
    </source>
</evidence>
<dbReference type="SMART" id="SM00116">
    <property type="entry name" value="CBS"/>
    <property type="match status" value="2"/>
</dbReference>
<dbReference type="GO" id="GO:0000166">
    <property type="term" value="F:nucleotide binding"/>
    <property type="evidence" value="ECO:0007669"/>
    <property type="project" value="UniProtKB-UniRule"/>
</dbReference>
<keyword evidence="9 13" id="KW-0560">Oxidoreductase</keyword>
<keyword evidence="5" id="KW-0677">Repeat</keyword>
<feature type="domain" description="CBS" evidence="21">
    <location>
        <begin position="152"/>
        <end position="212"/>
    </location>
</feature>
<dbReference type="CDD" id="cd04601">
    <property type="entry name" value="CBS_pair_IMPDH"/>
    <property type="match status" value="1"/>
</dbReference>
<dbReference type="STRING" id="824.CGRAC_0669"/>
<comment type="subunit">
    <text evidence="3 13">Homotetramer.</text>
</comment>
<comment type="caution">
    <text evidence="22">The sequence shown here is derived from an EMBL/GenBank/DDBJ whole genome shotgun (WGS) entry which is preliminary data.</text>
</comment>
<evidence type="ECO:0000256" key="2">
    <source>
        <dbReference type="ARBA" id="ARBA00005502"/>
    </source>
</evidence>
<evidence type="ECO:0000256" key="5">
    <source>
        <dbReference type="ARBA" id="ARBA00022737"/>
    </source>
</evidence>
<keyword evidence="23" id="KW-1185">Reference proteome</keyword>
<dbReference type="SUPFAM" id="SSF54631">
    <property type="entry name" value="CBS-domain pair"/>
    <property type="match status" value="1"/>
</dbReference>
<name>C8PK42_9BACT</name>
<proteinExistence type="inferred from homology"/>
<feature type="domain" description="CBS" evidence="21">
    <location>
        <begin position="92"/>
        <end position="148"/>
    </location>
</feature>
<keyword evidence="8 13" id="KW-0630">Potassium</keyword>
<comment type="pathway">
    <text evidence="13 20">Purine metabolism; XMP biosynthesis via de novo pathway; XMP from IMP: step 1/1.</text>
</comment>
<evidence type="ECO:0000256" key="16">
    <source>
        <dbReference type="PIRSR" id="PIRSR000130-3"/>
    </source>
</evidence>
<dbReference type="PROSITE" id="PS00487">
    <property type="entry name" value="IMP_DH_GMP_RED"/>
    <property type="match status" value="1"/>
</dbReference>
<evidence type="ECO:0000256" key="8">
    <source>
        <dbReference type="ARBA" id="ARBA00022958"/>
    </source>
</evidence>
<feature type="binding site" evidence="13">
    <location>
        <position position="464"/>
    </location>
    <ligand>
        <name>K(+)</name>
        <dbReference type="ChEBI" id="CHEBI:29103"/>
        <note>ligand shared between two tetrameric partners</note>
    </ligand>
</feature>
<feature type="binding site" evidence="13">
    <location>
        <position position="465"/>
    </location>
    <ligand>
        <name>K(+)</name>
        <dbReference type="ChEBI" id="CHEBI:29103"/>
        <note>ligand shared between two tetrameric partners</note>
    </ligand>
</feature>
<evidence type="ECO:0000256" key="12">
    <source>
        <dbReference type="ARBA" id="ARBA00048028"/>
    </source>
</evidence>
<dbReference type="GO" id="GO:0046872">
    <property type="term" value="F:metal ion binding"/>
    <property type="evidence" value="ECO:0007669"/>
    <property type="project" value="UniProtKB-UniRule"/>
</dbReference>
<dbReference type="PIRSF" id="PIRSF000130">
    <property type="entry name" value="IMPDH"/>
    <property type="match status" value="1"/>
</dbReference>
<evidence type="ECO:0000313" key="23">
    <source>
        <dbReference type="Proteomes" id="UP000005709"/>
    </source>
</evidence>
<feature type="binding site" evidence="13">
    <location>
        <position position="244"/>
    </location>
    <ligand>
        <name>NAD(+)</name>
        <dbReference type="ChEBI" id="CHEBI:57540"/>
    </ligand>
</feature>
<dbReference type="PANTHER" id="PTHR11911:SF111">
    <property type="entry name" value="INOSINE-5'-MONOPHOSPHATE DEHYDROGENASE"/>
    <property type="match status" value="1"/>
</dbReference>
<dbReference type="Gene3D" id="3.20.20.70">
    <property type="entry name" value="Aldolase class I"/>
    <property type="match status" value="1"/>
</dbReference>
<evidence type="ECO:0000256" key="3">
    <source>
        <dbReference type="ARBA" id="ARBA00011881"/>
    </source>
</evidence>
<comment type="caution">
    <text evidence="13">Lacks conserved residue(s) required for the propagation of feature annotation.</text>
</comment>
<protein>
    <recommendedName>
        <fullName evidence="13 20">Inosine-5'-monophosphate dehydrogenase</fullName>
        <shortName evidence="13">IMP dehydrogenase</shortName>
        <shortName evidence="13">IMPD</shortName>
        <shortName evidence="13">IMPDH</shortName>
        <ecNumber evidence="13 20">1.1.1.205</ecNumber>
    </recommendedName>
</protein>
<evidence type="ECO:0000313" key="22">
    <source>
        <dbReference type="EMBL" id="EEV17297.1"/>
    </source>
</evidence>
<keyword evidence="11 18" id="KW-0129">CBS domain</keyword>
<gene>
    <name evidence="13 22" type="primary">guaB</name>
    <name evidence="22" type="ORF">CAMGR0001_1593</name>
</gene>
<evidence type="ECO:0000256" key="13">
    <source>
        <dbReference type="HAMAP-Rule" id="MF_01964"/>
    </source>
</evidence>
<feature type="binding site" evidence="13 15">
    <location>
        <begin position="356"/>
        <end position="357"/>
    </location>
    <ligand>
        <name>IMP</name>
        <dbReference type="ChEBI" id="CHEBI:58053"/>
    </ligand>
</feature>
<dbReference type="CDD" id="cd00381">
    <property type="entry name" value="IMPDH"/>
    <property type="match status" value="1"/>
</dbReference>
<dbReference type="eggNOG" id="COG0517">
    <property type="taxonomic scope" value="Bacteria"/>
</dbReference>
<feature type="binding site" evidence="13 15">
    <location>
        <position position="298"/>
    </location>
    <ligand>
        <name>IMP</name>
        <dbReference type="ChEBI" id="CHEBI:58053"/>
    </ligand>
</feature>
<accession>C8PK42</accession>
<comment type="cofactor">
    <cofactor evidence="1 13">
        <name>K(+)</name>
        <dbReference type="ChEBI" id="CHEBI:29103"/>
    </cofactor>
</comment>
<sequence>MKIVKKALTFEDVLLVPQYSEILPKEVDISTSFTKNITLNTPLVSAAMDTVTEYRTAIMMARLGGIGVIHKNMDEDSQAKMVRRVKKSESGVIIDPISIKADATIKDALDLMGEYHISGIPVIDNNGVLIGILTNRDLRFETDTAALVGEKMTKAPLITAPKGCTLDDAEKIFRNNKVEKLPIIDANGHLEGLITIKDLKKRIEYPSANKDKFGRLRVAAAIGVGHLQRAEALVKAGVDALVMDSAHGHSKGIIDTLKELKRNFDVDVVVGNVANPASIKDIANAGADAIKVGIGPGSICTTRIVAGVGVPQFTAINDCAIEAAKFGIPIIADGGIKYSGDIAKALAAGASSVMMGSLLAGCYETPGELITFQGRQYKTYRGMGSLAAMHKGSSDRYFQDGTAKEKLVPEGVEGRVPYAGMLKDVIFQLLGGLRSSMGYCGSKDIATFQQKAEFVEITSAGLKESHVHDVIITQEAPNYRVNQ</sequence>
<feature type="binding site" description="in other chain" evidence="13 17">
    <location>
        <position position="295"/>
    </location>
    <ligand>
        <name>K(+)</name>
        <dbReference type="ChEBI" id="CHEBI:29103"/>
        <note>ligand shared between two tetrameric partners</note>
    </ligand>
</feature>
<dbReference type="GO" id="GO:0003938">
    <property type="term" value="F:IMP dehydrogenase activity"/>
    <property type="evidence" value="ECO:0007669"/>
    <property type="project" value="UniProtKB-UniRule"/>
</dbReference>
<evidence type="ECO:0000256" key="20">
    <source>
        <dbReference type="RuleBase" id="RU003928"/>
    </source>
</evidence>
<dbReference type="GO" id="GO:0006183">
    <property type="term" value="P:GTP biosynthetic process"/>
    <property type="evidence" value="ECO:0007669"/>
    <property type="project" value="TreeGrafter"/>
</dbReference>
<dbReference type="Pfam" id="PF00571">
    <property type="entry name" value="CBS"/>
    <property type="match status" value="2"/>
</dbReference>
<feature type="binding site" evidence="13 16">
    <location>
        <begin position="293"/>
        <end position="295"/>
    </location>
    <ligand>
        <name>NAD(+)</name>
        <dbReference type="ChEBI" id="CHEBI:57540"/>
    </ligand>
</feature>
<dbReference type="Pfam" id="PF00478">
    <property type="entry name" value="IMPDH"/>
    <property type="match status" value="1"/>
</dbReference>
<dbReference type="InterPro" id="IPR013785">
    <property type="entry name" value="Aldolase_TIM"/>
</dbReference>
<dbReference type="SMART" id="SM01240">
    <property type="entry name" value="IMPDH"/>
    <property type="match status" value="1"/>
</dbReference>
<dbReference type="InterPro" id="IPR046342">
    <property type="entry name" value="CBS_dom_sf"/>
</dbReference>
<evidence type="ECO:0000256" key="15">
    <source>
        <dbReference type="PIRSR" id="PIRSR000130-2"/>
    </source>
</evidence>
<dbReference type="GO" id="GO:0006177">
    <property type="term" value="P:GMP biosynthetic process"/>
    <property type="evidence" value="ECO:0007669"/>
    <property type="project" value="UniProtKB-UniRule"/>
</dbReference>
<dbReference type="RefSeq" id="WP_005872359.1">
    <property type="nucleotide sequence ID" value="NZ_ACYG01000027.1"/>
</dbReference>
<comment type="activity regulation">
    <text evidence="13">Mycophenolic acid (MPA) is a non-competitive inhibitor that prevents formation of the closed enzyme conformation by binding to the same site as the amobile flap. In contrast, mizoribine monophosphate (MZP) is a competitive inhibitor that induces the closed conformation. MPA is a potent inhibitor of mammalian IMPDHs but a poor inhibitor of the bacterial enzymes. MZP is a more potent inhibitor of bacterial IMPDH.</text>
</comment>
<feature type="binding site" description="in other chain" evidence="13 17">
    <location>
        <position position="297"/>
    </location>
    <ligand>
        <name>K(+)</name>
        <dbReference type="ChEBI" id="CHEBI:29103"/>
        <note>ligand shared between two tetrameric partners</note>
    </ligand>
</feature>
<feature type="binding site" description="in other chain" evidence="13 17">
    <location>
        <position position="300"/>
    </location>
    <ligand>
        <name>K(+)</name>
        <dbReference type="ChEBI" id="CHEBI:29103"/>
        <note>ligand shared between two tetrameric partners</note>
    </ligand>
</feature>
<dbReference type="FunFam" id="3.20.20.70:FF:000003">
    <property type="entry name" value="GMP reductase"/>
    <property type="match status" value="1"/>
</dbReference>
<comment type="catalytic activity">
    <reaction evidence="12 13 20">
        <text>IMP + NAD(+) + H2O = XMP + NADH + H(+)</text>
        <dbReference type="Rhea" id="RHEA:11708"/>
        <dbReference type="ChEBI" id="CHEBI:15377"/>
        <dbReference type="ChEBI" id="CHEBI:15378"/>
        <dbReference type="ChEBI" id="CHEBI:57464"/>
        <dbReference type="ChEBI" id="CHEBI:57540"/>
        <dbReference type="ChEBI" id="CHEBI:57945"/>
        <dbReference type="ChEBI" id="CHEBI:58053"/>
        <dbReference type="EC" id="1.1.1.205"/>
    </reaction>
</comment>
<dbReference type="UniPathway" id="UPA00601">
    <property type="reaction ID" value="UER00295"/>
</dbReference>
<evidence type="ECO:0000256" key="1">
    <source>
        <dbReference type="ARBA" id="ARBA00001958"/>
    </source>
</evidence>
<comment type="similarity">
    <text evidence="2 13 19">Belongs to the IMPDH/GMPR family.</text>
</comment>
<feature type="binding site" evidence="16">
    <location>
        <begin position="244"/>
        <end position="246"/>
    </location>
    <ligand>
        <name>NAD(+)</name>
        <dbReference type="ChEBI" id="CHEBI:57540"/>
    </ligand>
</feature>
<evidence type="ECO:0000256" key="7">
    <source>
        <dbReference type="ARBA" id="ARBA00022755"/>
    </source>
</evidence>
<keyword evidence="10 13" id="KW-0520">NAD</keyword>
<evidence type="ECO:0000256" key="6">
    <source>
        <dbReference type="ARBA" id="ARBA00022749"/>
    </source>
</evidence>
<evidence type="ECO:0000256" key="10">
    <source>
        <dbReference type="ARBA" id="ARBA00023027"/>
    </source>
</evidence>
<comment type="function">
    <text evidence="13">Catalyzes the conversion of inosine 5'-phosphate (IMP) to xanthosine 5'-phosphate (XMP), the first committed and rate-limiting step in the de novo synthesis of guanine nucleotides, and therefore plays an important role in the regulation of cell growth.</text>
</comment>
<evidence type="ECO:0000259" key="21">
    <source>
        <dbReference type="PROSITE" id="PS51371"/>
    </source>
</evidence>
<dbReference type="InterPro" id="IPR005990">
    <property type="entry name" value="IMP_DH"/>
</dbReference>
<dbReference type="PANTHER" id="PTHR11911">
    <property type="entry name" value="INOSINE-5-MONOPHOSPHATE DEHYDROGENASE RELATED"/>
    <property type="match status" value="1"/>
</dbReference>
<dbReference type="InterPro" id="IPR001093">
    <property type="entry name" value="IMP_DH_GMPRt"/>
</dbReference>
<feature type="active site" description="Proton acceptor" evidence="13 14">
    <location>
        <position position="396"/>
    </location>
</feature>
<feature type="binding site" evidence="13 15">
    <location>
        <begin position="380"/>
        <end position="384"/>
    </location>
    <ligand>
        <name>IMP</name>
        <dbReference type="ChEBI" id="CHEBI:58053"/>
    </ligand>
</feature>
<evidence type="ECO:0000256" key="19">
    <source>
        <dbReference type="RuleBase" id="RU003927"/>
    </source>
</evidence>
<dbReference type="eggNOG" id="COG0516">
    <property type="taxonomic scope" value="Bacteria"/>
</dbReference>
<dbReference type="HAMAP" id="MF_01964">
    <property type="entry name" value="IMPDH"/>
    <property type="match status" value="1"/>
</dbReference>
<dbReference type="InterPro" id="IPR015875">
    <property type="entry name" value="IMP_DH/GMP_Rdtase_CS"/>
</dbReference>
<dbReference type="Proteomes" id="UP000005709">
    <property type="component" value="Unassembled WGS sequence"/>
</dbReference>
<organism evidence="22 23">
    <name type="scientific">Campylobacter gracilis RM3268</name>
    <dbReference type="NCBI Taxonomy" id="553220"/>
    <lineage>
        <taxon>Bacteria</taxon>
        <taxon>Pseudomonadati</taxon>
        <taxon>Campylobacterota</taxon>
        <taxon>Epsilonproteobacteria</taxon>
        <taxon>Campylobacterales</taxon>
        <taxon>Campylobacteraceae</taxon>
        <taxon>Campylobacter</taxon>
    </lineage>
</organism>
<feature type="binding site" evidence="13 15">
    <location>
        <position position="410"/>
    </location>
    <ligand>
        <name>IMP</name>
        <dbReference type="ChEBI" id="CHEBI:58053"/>
    </ligand>
</feature>